<proteinExistence type="predicted"/>
<reference evidence="2" key="1">
    <citation type="submission" date="2022-10" db="EMBL/GenBank/DDBJ databases">
        <title>Tapping the CABI collections for fungal endophytes: first genome assemblies for Collariella, Neodidymelliopsis, Ascochyta clinopodiicola, Didymella pomorum, Didymosphaeria variabile, Neocosmospora piperis and Neocucurbitaria cava.</title>
        <authorList>
            <person name="Hill R."/>
        </authorList>
    </citation>
    <scope>NUCLEOTIDE SEQUENCE</scope>
    <source>
        <strain evidence="2">IMI 360193</strain>
    </source>
</reference>
<dbReference type="Proteomes" id="UP001140562">
    <property type="component" value="Unassembled WGS sequence"/>
</dbReference>
<dbReference type="InterPro" id="IPR001763">
    <property type="entry name" value="Rhodanese-like_dom"/>
</dbReference>
<dbReference type="PROSITE" id="PS50206">
    <property type="entry name" value="RHODANESE_3"/>
    <property type="match status" value="1"/>
</dbReference>
<organism evidence="2 3">
    <name type="scientific">Didymella glomerata</name>
    <dbReference type="NCBI Taxonomy" id="749621"/>
    <lineage>
        <taxon>Eukaryota</taxon>
        <taxon>Fungi</taxon>
        <taxon>Dikarya</taxon>
        <taxon>Ascomycota</taxon>
        <taxon>Pezizomycotina</taxon>
        <taxon>Dothideomycetes</taxon>
        <taxon>Pleosporomycetidae</taxon>
        <taxon>Pleosporales</taxon>
        <taxon>Pleosporineae</taxon>
        <taxon>Didymellaceae</taxon>
        <taxon>Didymella</taxon>
    </lineage>
</organism>
<evidence type="ECO:0000313" key="3">
    <source>
        <dbReference type="Proteomes" id="UP001140562"/>
    </source>
</evidence>
<protein>
    <recommendedName>
        <fullName evidence="1">Rhodanese domain-containing protein</fullName>
    </recommendedName>
</protein>
<dbReference type="Gene3D" id="3.40.250.10">
    <property type="entry name" value="Rhodanese-like domain"/>
    <property type="match status" value="1"/>
</dbReference>
<keyword evidence="3" id="KW-1185">Reference proteome</keyword>
<dbReference type="InterPro" id="IPR036873">
    <property type="entry name" value="Rhodanese-like_dom_sf"/>
</dbReference>
<accession>A0A9W9C0J2</accession>
<evidence type="ECO:0000313" key="2">
    <source>
        <dbReference type="EMBL" id="KAJ4338748.1"/>
    </source>
</evidence>
<gene>
    <name evidence="2" type="ORF">N0V87_003663</name>
</gene>
<name>A0A9W9C0J2_9PLEO</name>
<dbReference type="AlphaFoldDB" id="A0A9W9C0J2"/>
<comment type="caution">
    <text evidence="2">The sequence shown here is derived from an EMBL/GenBank/DDBJ whole genome shotgun (WGS) entry which is preliminary data.</text>
</comment>
<evidence type="ECO:0000259" key="1">
    <source>
        <dbReference type="PROSITE" id="PS50206"/>
    </source>
</evidence>
<sequence>MDDDDLKKSRSVAFIDCQNDKENAGVKFTGAKQLQTAGADDAGKVFQDGGKGSAYRASLEDLGMVVFYCQFGAIRSPCAMASYQKYLASRGKTQRVLLLEGGVTAFAKDYPGYKSKPDFCLQH</sequence>
<dbReference type="EMBL" id="JAPEUV010000027">
    <property type="protein sequence ID" value="KAJ4338748.1"/>
    <property type="molecule type" value="Genomic_DNA"/>
</dbReference>
<feature type="domain" description="Rhodanese" evidence="1">
    <location>
        <begin position="65"/>
        <end position="115"/>
    </location>
</feature>
<dbReference type="SUPFAM" id="SSF52821">
    <property type="entry name" value="Rhodanese/Cell cycle control phosphatase"/>
    <property type="match status" value="1"/>
</dbReference>